<dbReference type="InterPro" id="IPR047271">
    <property type="entry name" value="Ephexin-like"/>
</dbReference>
<dbReference type="EMBL" id="OZ035827">
    <property type="protein sequence ID" value="CAL1605343.1"/>
    <property type="molecule type" value="Genomic_DNA"/>
</dbReference>
<gene>
    <name evidence="4" type="ORF">KC01_LOCUS32744</name>
</gene>
<keyword evidence="1 2" id="KW-0728">SH3 domain</keyword>
<feature type="domain" description="SH3" evidence="3">
    <location>
        <begin position="110"/>
        <end position="171"/>
    </location>
</feature>
<keyword evidence="5" id="KW-1185">Reference proteome</keyword>
<dbReference type="GO" id="GO:0032956">
    <property type="term" value="P:regulation of actin cytoskeleton organization"/>
    <property type="evidence" value="ECO:0007669"/>
    <property type="project" value="TreeGrafter"/>
</dbReference>
<dbReference type="Gene3D" id="2.30.30.40">
    <property type="entry name" value="SH3 Domains"/>
    <property type="match status" value="1"/>
</dbReference>
<evidence type="ECO:0000313" key="4">
    <source>
        <dbReference type="EMBL" id="CAL1605343.1"/>
    </source>
</evidence>
<dbReference type="SUPFAM" id="SSF50044">
    <property type="entry name" value="SH3-domain"/>
    <property type="match status" value="1"/>
</dbReference>
<accession>A0AAV2LWA1</accession>
<dbReference type="AlphaFoldDB" id="A0AAV2LWA1"/>
<dbReference type="PANTHER" id="PTHR12845">
    <property type="entry name" value="GUANINE NUCLEOTIDE EXCHANGE FACTOR"/>
    <property type="match status" value="1"/>
</dbReference>
<dbReference type="PANTHER" id="PTHR12845:SF6">
    <property type="entry name" value="RHO GUANINE NUCLEOTIDE EXCHANGE FACTOR 19"/>
    <property type="match status" value="1"/>
</dbReference>
<evidence type="ECO:0000256" key="1">
    <source>
        <dbReference type="ARBA" id="ARBA00022443"/>
    </source>
</evidence>
<dbReference type="GO" id="GO:0005085">
    <property type="term" value="F:guanyl-nucleotide exchange factor activity"/>
    <property type="evidence" value="ECO:0007669"/>
    <property type="project" value="InterPro"/>
</dbReference>
<dbReference type="PROSITE" id="PS50002">
    <property type="entry name" value="SH3"/>
    <property type="match status" value="1"/>
</dbReference>
<evidence type="ECO:0000259" key="3">
    <source>
        <dbReference type="PROSITE" id="PS50002"/>
    </source>
</evidence>
<proteinExistence type="predicted"/>
<dbReference type="Pfam" id="PF14604">
    <property type="entry name" value="SH3_9"/>
    <property type="match status" value="1"/>
</dbReference>
<evidence type="ECO:0000256" key="2">
    <source>
        <dbReference type="PROSITE-ProRule" id="PRU00192"/>
    </source>
</evidence>
<dbReference type="InterPro" id="IPR001452">
    <property type="entry name" value="SH3_domain"/>
</dbReference>
<reference evidence="4 5" key="1">
    <citation type="submission" date="2024-04" db="EMBL/GenBank/DDBJ databases">
        <authorList>
            <person name="Waldvogel A.-M."/>
            <person name="Schoenle A."/>
        </authorList>
    </citation>
    <scope>NUCLEOTIDE SEQUENCE [LARGE SCALE GENOMIC DNA]</scope>
</reference>
<dbReference type="InterPro" id="IPR036028">
    <property type="entry name" value="SH3-like_dom_sf"/>
</dbReference>
<protein>
    <recommendedName>
        <fullName evidence="3">SH3 domain-containing protein</fullName>
    </recommendedName>
</protein>
<dbReference type="SMART" id="SM00326">
    <property type="entry name" value="SH3"/>
    <property type="match status" value="1"/>
</dbReference>
<name>A0AAV2LWA1_KNICA</name>
<dbReference type="Proteomes" id="UP001497482">
    <property type="component" value="Chromosome 5"/>
</dbReference>
<sequence length="195" mass="22512">MKRHHKYRTRAGGLLYKLVYENSPQDPAVHLATWKYLVFVHAKIGELKVKDLSLKLQGVSGFLFHLQLCEGPQLKHQILLKANTESGKQRWITAMFPSDPLEDMEQATDDDISQVQCIKSYQAQEHDELTLEKADILHAKTITSDGWVQGIRLSDGERGWFPKAYVEEITSRSARLRNLRENIRIKCVTQKLQRD</sequence>
<organism evidence="4 5">
    <name type="scientific">Knipowitschia caucasica</name>
    <name type="common">Caucasian dwarf goby</name>
    <name type="synonym">Pomatoschistus caucasicus</name>
    <dbReference type="NCBI Taxonomy" id="637954"/>
    <lineage>
        <taxon>Eukaryota</taxon>
        <taxon>Metazoa</taxon>
        <taxon>Chordata</taxon>
        <taxon>Craniata</taxon>
        <taxon>Vertebrata</taxon>
        <taxon>Euteleostomi</taxon>
        <taxon>Actinopterygii</taxon>
        <taxon>Neopterygii</taxon>
        <taxon>Teleostei</taxon>
        <taxon>Neoteleostei</taxon>
        <taxon>Acanthomorphata</taxon>
        <taxon>Gobiaria</taxon>
        <taxon>Gobiiformes</taxon>
        <taxon>Gobioidei</taxon>
        <taxon>Gobiidae</taxon>
        <taxon>Gobiinae</taxon>
        <taxon>Knipowitschia</taxon>
    </lineage>
</organism>
<evidence type="ECO:0000313" key="5">
    <source>
        <dbReference type="Proteomes" id="UP001497482"/>
    </source>
</evidence>